<organism evidence="1 2">
    <name type="scientific">Synaphobranchus kaupii</name>
    <name type="common">Kaup's arrowtooth eel</name>
    <dbReference type="NCBI Taxonomy" id="118154"/>
    <lineage>
        <taxon>Eukaryota</taxon>
        <taxon>Metazoa</taxon>
        <taxon>Chordata</taxon>
        <taxon>Craniata</taxon>
        <taxon>Vertebrata</taxon>
        <taxon>Euteleostomi</taxon>
        <taxon>Actinopterygii</taxon>
        <taxon>Neopterygii</taxon>
        <taxon>Teleostei</taxon>
        <taxon>Anguilliformes</taxon>
        <taxon>Synaphobranchidae</taxon>
        <taxon>Synaphobranchus</taxon>
    </lineage>
</organism>
<dbReference type="EMBL" id="JAINUF010000006">
    <property type="protein sequence ID" value="KAJ8356554.1"/>
    <property type="molecule type" value="Genomic_DNA"/>
</dbReference>
<keyword evidence="2" id="KW-1185">Reference proteome</keyword>
<evidence type="ECO:0000313" key="1">
    <source>
        <dbReference type="EMBL" id="KAJ8356554.1"/>
    </source>
</evidence>
<gene>
    <name evidence="1" type="ORF">SKAU_G00193480</name>
</gene>
<dbReference type="OrthoDB" id="5952813at2759"/>
<reference evidence="1" key="1">
    <citation type="journal article" date="2023" name="Science">
        <title>Genome structures resolve the early diversification of teleost fishes.</title>
        <authorList>
            <person name="Parey E."/>
            <person name="Louis A."/>
            <person name="Montfort J."/>
            <person name="Bouchez O."/>
            <person name="Roques C."/>
            <person name="Iampietro C."/>
            <person name="Lluch J."/>
            <person name="Castinel A."/>
            <person name="Donnadieu C."/>
            <person name="Desvignes T."/>
            <person name="Floi Bucao C."/>
            <person name="Jouanno E."/>
            <person name="Wen M."/>
            <person name="Mejri S."/>
            <person name="Dirks R."/>
            <person name="Jansen H."/>
            <person name="Henkel C."/>
            <person name="Chen W.J."/>
            <person name="Zahm M."/>
            <person name="Cabau C."/>
            <person name="Klopp C."/>
            <person name="Thompson A.W."/>
            <person name="Robinson-Rechavi M."/>
            <person name="Braasch I."/>
            <person name="Lecointre G."/>
            <person name="Bobe J."/>
            <person name="Postlethwait J.H."/>
            <person name="Berthelot C."/>
            <person name="Roest Crollius H."/>
            <person name="Guiguen Y."/>
        </authorList>
    </citation>
    <scope>NUCLEOTIDE SEQUENCE</scope>
    <source>
        <strain evidence="1">WJC10195</strain>
    </source>
</reference>
<evidence type="ECO:0000313" key="2">
    <source>
        <dbReference type="Proteomes" id="UP001152622"/>
    </source>
</evidence>
<dbReference type="Proteomes" id="UP001152622">
    <property type="component" value="Chromosome 6"/>
</dbReference>
<proteinExistence type="predicted"/>
<dbReference type="AlphaFoldDB" id="A0A9Q1FE41"/>
<name>A0A9Q1FE41_SYNKA</name>
<comment type="caution">
    <text evidence="1">The sequence shown here is derived from an EMBL/GenBank/DDBJ whole genome shotgun (WGS) entry which is preliminary data.</text>
</comment>
<accession>A0A9Q1FE41</accession>
<protein>
    <submittedName>
        <fullName evidence="1">Uncharacterized protein</fullName>
    </submittedName>
</protein>
<sequence>MVMFGVTHVMAIDGYSSKIVGHSTMPVKNNLTIYDQVYRKVVISHGMWDQVRVDCGKEFYPTLFMQDKLGGYRYNQDRPAFLQSPSTRVNNRVNYPLKTGLMGLVNQETIDMEDDTVKCIVSTLACQVASLGLGVFVDSWNAHNVPGRGIPNVLATHGYMAKINEDLLPSAYTAADLYDGEHGAKLKRESHFGRSSLQGQDQITQAEQRFHEAVPDLFMLYSSSVNGNQWPLQDAVLQLIHIMNTAE</sequence>